<dbReference type="AlphaFoldDB" id="X1FS37"/>
<evidence type="ECO:0008006" key="2">
    <source>
        <dbReference type="Google" id="ProtNLM"/>
    </source>
</evidence>
<gene>
    <name evidence="1" type="ORF">S03H2_25740</name>
</gene>
<proteinExistence type="predicted"/>
<feature type="non-terminal residue" evidence="1">
    <location>
        <position position="1"/>
    </location>
</feature>
<protein>
    <recommendedName>
        <fullName evidence="2">Extracellular solute-binding protein</fullName>
    </recommendedName>
</protein>
<dbReference type="InterPro" id="IPR006059">
    <property type="entry name" value="SBP"/>
</dbReference>
<dbReference type="SUPFAM" id="SSF53850">
    <property type="entry name" value="Periplasmic binding protein-like II"/>
    <property type="match status" value="1"/>
</dbReference>
<dbReference type="Gene3D" id="3.40.190.10">
    <property type="entry name" value="Periplasmic binding protein-like II"/>
    <property type="match status" value="1"/>
</dbReference>
<organism evidence="1">
    <name type="scientific">marine sediment metagenome</name>
    <dbReference type="NCBI Taxonomy" id="412755"/>
    <lineage>
        <taxon>unclassified sequences</taxon>
        <taxon>metagenomes</taxon>
        <taxon>ecological metagenomes</taxon>
    </lineage>
</organism>
<sequence>IVSSANILGVLDFYKTVYRDEQLGEARTQRLVSGRNRSFTDFQRGKSAILIESNWFYYTAIDPQGDFPIADRDAVVGWAKMPARAPGGGVRAQDFVSVSGGNSFVLNPHSKHPREAWSLLAFMNSAPALRNYQEYNEHLCVRD</sequence>
<dbReference type="Pfam" id="PF01547">
    <property type="entry name" value="SBP_bac_1"/>
    <property type="match status" value="1"/>
</dbReference>
<reference evidence="1" key="1">
    <citation type="journal article" date="2014" name="Front. Microbiol.">
        <title>High frequency of phylogenetically diverse reductive dehalogenase-homologous genes in deep subseafloor sedimentary metagenomes.</title>
        <authorList>
            <person name="Kawai M."/>
            <person name="Futagami T."/>
            <person name="Toyoda A."/>
            <person name="Takaki Y."/>
            <person name="Nishi S."/>
            <person name="Hori S."/>
            <person name="Arai W."/>
            <person name="Tsubouchi T."/>
            <person name="Morono Y."/>
            <person name="Uchiyama I."/>
            <person name="Ito T."/>
            <person name="Fujiyama A."/>
            <person name="Inagaki F."/>
            <person name="Takami H."/>
        </authorList>
    </citation>
    <scope>NUCLEOTIDE SEQUENCE</scope>
    <source>
        <strain evidence="1">Expedition CK06-06</strain>
    </source>
</reference>
<evidence type="ECO:0000313" key="1">
    <source>
        <dbReference type="EMBL" id="GAH35360.1"/>
    </source>
</evidence>
<feature type="non-terminal residue" evidence="1">
    <location>
        <position position="143"/>
    </location>
</feature>
<comment type="caution">
    <text evidence="1">The sequence shown here is derived from an EMBL/GenBank/DDBJ whole genome shotgun (WGS) entry which is preliminary data.</text>
</comment>
<accession>X1FS37</accession>
<dbReference type="EMBL" id="BARU01014661">
    <property type="protein sequence ID" value="GAH35360.1"/>
    <property type="molecule type" value="Genomic_DNA"/>
</dbReference>
<name>X1FS37_9ZZZZ</name>